<dbReference type="SUPFAM" id="SSF52540">
    <property type="entry name" value="P-loop containing nucleoside triphosphate hydrolases"/>
    <property type="match status" value="1"/>
</dbReference>
<dbReference type="Gene3D" id="3.40.50.300">
    <property type="entry name" value="P-loop containing nucleotide triphosphate hydrolases"/>
    <property type="match status" value="1"/>
</dbReference>
<dbReference type="GO" id="GO:0051301">
    <property type="term" value="P:cell division"/>
    <property type="evidence" value="ECO:0007669"/>
    <property type="project" value="UniProtKB-KW"/>
</dbReference>
<dbReference type="RefSeq" id="WP_120342506.1">
    <property type="nucleotide sequence ID" value="NZ_MCAS01000001.1"/>
</dbReference>
<dbReference type="InterPro" id="IPR027417">
    <property type="entry name" value="P-loop_NTPase"/>
</dbReference>
<gene>
    <name evidence="1" type="ORF">BCY88_01520</name>
</gene>
<dbReference type="Pfam" id="PF13671">
    <property type="entry name" value="AAA_33"/>
    <property type="match status" value="1"/>
</dbReference>
<evidence type="ECO:0000313" key="2">
    <source>
        <dbReference type="Proteomes" id="UP000283709"/>
    </source>
</evidence>
<protein>
    <submittedName>
        <fullName evidence="1">Cell division protein ZipA</fullName>
    </submittedName>
</protein>
<dbReference type="Proteomes" id="UP000283709">
    <property type="component" value="Unassembled WGS sequence"/>
</dbReference>
<accession>A0A3R7HSR8</accession>
<dbReference type="EMBL" id="MCAS01000001">
    <property type="protein sequence ID" value="RKF50878.1"/>
    <property type="molecule type" value="Genomic_DNA"/>
</dbReference>
<keyword evidence="1" id="KW-0131">Cell cycle</keyword>
<name>A0A3R7HSR8_9BURK</name>
<comment type="caution">
    <text evidence="1">The sequence shown here is derived from an EMBL/GenBank/DDBJ whole genome shotgun (WGS) entry which is preliminary data.</text>
</comment>
<dbReference type="OrthoDB" id="531205at2"/>
<dbReference type="AlphaFoldDB" id="A0A3R7HSR8"/>
<proteinExistence type="predicted"/>
<reference evidence="1 2" key="1">
    <citation type="submission" date="2016-07" db="EMBL/GenBank/DDBJ databases">
        <title>Genome analysis of Burkholderia fungorum ES3-20.</title>
        <authorList>
            <person name="Xu D."/>
            <person name="Yao R."/>
            <person name="Zheng S."/>
        </authorList>
    </citation>
    <scope>NUCLEOTIDE SEQUENCE [LARGE SCALE GENOMIC DNA]</scope>
    <source>
        <strain evidence="1 2">ES3-20</strain>
    </source>
</reference>
<sequence length="190" mass="20827">MTSESRGVEGVAANNAAVLHMVCGKIASGKSTLTARLVKDQRAILISEDVWMAHLYPGEIHTLADYVRCAGRVKAVLTDHIQALLSAGTSVVLDFPFNTTNTRAWGHSLFRTAGCDHRLHYLDVSDEVCKARLRTRNASGEHPFQTSEAQYELITRHFVPPASSEGFDIVVYDETGNIRCRSVDDIGLLG</sequence>
<evidence type="ECO:0000313" key="1">
    <source>
        <dbReference type="EMBL" id="RKF50878.1"/>
    </source>
</evidence>
<keyword evidence="1" id="KW-0132">Cell division</keyword>
<organism evidence="1 2">
    <name type="scientific">Paraburkholderia fungorum</name>
    <dbReference type="NCBI Taxonomy" id="134537"/>
    <lineage>
        <taxon>Bacteria</taxon>
        <taxon>Pseudomonadati</taxon>
        <taxon>Pseudomonadota</taxon>
        <taxon>Betaproteobacteria</taxon>
        <taxon>Burkholderiales</taxon>
        <taxon>Burkholderiaceae</taxon>
        <taxon>Paraburkholderia</taxon>
    </lineage>
</organism>